<dbReference type="Proteomes" id="UP001500280">
    <property type="component" value="Unassembled WGS sequence"/>
</dbReference>
<proteinExistence type="predicted"/>
<protein>
    <submittedName>
        <fullName evidence="2">Uncharacterized protein</fullName>
    </submittedName>
</protein>
<name>A0ABP4SU11_9ACTN</name>
<sequence length="265" mass="29085">MLSATSLFVAVTLAVLPLQACVKPTPAEASIVKSWIGKASQLDDPLKGTFKGGDDVFRNQKKSLTQTINELPPPEQINKVSPELQAEIRAAAARVQVQITFYNKVDAVAASMATKRVVAAQEIPALINSTRRQLLTDETSDALWDFGRDVLQETACELAWRYYLRENEREAVTDQLTAGAVELSYTDQIRNPDDMTTDILLNAIASTAKSRFAPAMAWRDYADGLRQKAYTLTNNGAELIEHPDGGDFTFALLYFIGGCLNTPTP</sequence>
<gene>
    <name evidence="2" type="ORF">GCM10009745_22210</name>
</gene>
<dbReference type="EMBL" id="BAAANF010000007">
    <property type="protein sequence ID" value="GAA1678226.1"/>
    <property type="molecule type" value="Genomic_DNA"/>
</dbReference>
<feature type="chain" id="PRO_5046774014" evidence="1">
    <location>
        <begin position="21"/>
        <end position="265"/>
    </location>
</feature>
<comment type="caution">
    <text evidence="2">The sequence shown here is derived from an EMBL/GenBank/DDBJ whole genome shotgun (WGS) entry which is preliminary data.</text>
</comment>
<accession>A0ABP4SU11</accession>
<evidence type="ECO:0000313" key="3">
    <source>
        <dbReference type="Proteomes" id="UP001500280"/>
    </source>
</evidence>
<evidence type="ECO:0000256" key="1">
    <source>
        <dbReference type="SAM" id="SignalP"/>
    </source>
</evidence>
<keyword evidence="3" id="KW-1185">Reference proteome</keyword>
<feature type="signal peptide" evidence="1">
    <location>
        <begin position="1"/>
        <end position="20"/>
    </location>
</feature>
<keyword evidence="1" id="KW-0732">Signal</keyword>
<reference evidence="3" key="1">
    <citation type="journal article" date="2019" name="Int. J. Syst. Evol. Microbiol.">
        <title>The Global Catalogue of Microorganisms (GCM) 10K type strain sequencing project: providing services to taxonomists for standard genome sequencing and annotation.</title>
        <authorList>
            <consortium name="The Broad Institute Genomics Platform"/>
            <consortium name="The Broad Institute Genome Sequencing Center for Infectious Disease"/>
            <person name="Wu L."/>
            <person name="Ma J."/>
        </authorList>
    </citation>
    <scope>NUCLEOTIDE SEQUENCE [LARGE SCALE GENOMIC DNA]</scope>
    <source>
        <strain evidence="3">JCM 14307</strain>
    </source>
</reference>
<evidence type="ECO:0000313" key="2">
    <source>
        <dbReference type="EMBL" id="GAA1678226.1"/>
    </source>
</evidence>
<organism evidence="2 3">
    <name type="scientific">Kribbella yunnanensis</name>
    <dbReference type="NCBI Taxonomy" id="190194"/>
    <lineage>
        <taxon>Bacteria</taxon>
        <taxon>Bacillati</taxon>
        <taxon>Actinomycetota</taxon>
        <taxon>Actinomycetes</taxon>
        <taxon>Propionibacteriales</taxon>
        <taxon>Kribbellaceae</taxon>
        <taxon>Kribbella</taxon>
    </lineage>
</organism>